<dbReference type="Proteomes" id="UP000225706">
    <property type="component" value="Unassembled WGS sequence"/>
</dbReference>
<dbReference type="InterPro" id="IPR015926">
    <property type="entry name" value="Cytolysin/lectin"/>
</dbReference>
<dbReference type="PANTHER" id="PTHR40388:SF1">
    <property type="entry name" value="BRYOPORIN"/>
    <property type="match status" value="1"/>
</dbReference>
<proteinExistence type="inferred from homology"/>
<keyword evidence="6" id="KW-0204">Cytolysis</keyword>
<keyword evidence="8" id="KW-1053">Target membrane</keyword>
<dbReference type="EMBL" id="LSMT01002579">
    <property type="protein sequence ID" value="PFX11407.1"/>
    <property type="molecule type" value="Genomic_DNA"/>
</dbReference>
<dbReference type="GO" id="GO:0006812">
    <property type="term" value="P:monoatomic cation transport"/>
    <property type="evidence" value="ECO:0007669"/>
    <property type="project" value="InterPro"/>
</dbReference>
<dbReference type="SMR" id="A0A2B4R4W1"/>
<comment type="caution">
    <text evidence="10">The sequence shown here is derived from an EMBL/GenBank/DDBJ whole genome shotgun (WGS) entry which is preliminary data.</text>
</comment>
<evidence type="ECO:0000256" key="4">
    <source>
        <dbReference type="ARBA" id="ARBA00022537"/>
    </source>
</evidence>
<accession>A0A2B4R4W1</accession>
<reference evidence="11" key="1">
    <citation type="journal article" date="2017" name="bioRxiv">
        <title>Comparative analysis of the genomes of Stylophora pistillata and Acropora digitifera provides evidence for extensive differences between species of corals.</title>
        <authorList>
            <person name="Voolstra C.R."/>
            <person name="Li Y."/>
            <person name="Liew Y.J."/>
            <person name="Baumgarten S."/>
            <person name="Zoccola D."/>
            <person name="Flot J.-F."/>
            <person name="Tambutte S."/>
            <person name="Allemand D."/>
            <person name="Aranda M."/>
        </authorList>
    </citation>
    <scope>NUCLEOTIDE SEQUENCE [LARGE SCALE GENOMIC DNA]</scope>
</reference>
<evidence type="ECO:0000256" key="2">
    <source>
        <dbReference type="ARBA" id="ARBA00004532"/>
    </source>
</evidence>
<name>A0A2B4R4W1_STYPI</name>
<dbReference type="GO" id="GO:0015267">
    <property type="term" value="F:channel activity"/>
    <property type="evidence" value="ECO:0007669"/>
    <property type="project" value="InterPro"/>
</dbReference>
<gene>
    <name evidence="10" type="primary">2</name>
    <name evidence="10" type="ORF">AWC38_SpisGene24872</name>
</gene>
<dbReference type="InterPro" id="IPR009104">
    <property type="entry name" value="Anemon_actinoporin-like"/>
</dbReference>
<dbReference type="GO" id="GO:0044218">
    <property type="term" value="C:other organism cell membrane"/>
    <property type="evidence" value="ECO:0007669"/>
    <property type="project" value="UniProtKB-KW"/>
</dbReference>
<evidence type="ECO:0000256" key="6">
    <source>
        <dbReference type="ARBA" id="ARBA00022852"/>
    </source>
</evidence>
<dbReference type="InterPro" id="IPR050677">
    <property type="entry name" value="Actinoporin_PFT"/>
</dbReference>
<dbReference type="GO" id="GO:0042151">
    <property type="term" value="C:nematocyst"/>
    <property type="evidence" value="ECO:0007669"/>
    <property type="project" value="UniProtKB-SubCell"/>
</dbReference>
<keyword evidence="7" id="KW-0472">Membrane</keyword>
<dbReference type="Gene3D" id="2.60.270.20">
    <property type="entry name" value="Cytolysin/lectin"/>
    <property type="match status" value="1"/>
</dbReference>
<evidence type="ECO:0000256" key="8">
    <source>
        <dbReference type="ARBA" id="ARBA00023298"/>
    </source>
</evidence>
<evidence type="ECO:0000313" key="10">
    <source>
        <dbReference type="EMBL" id="PFX11407.1"/>
    </source>
</evidence>
<organism evidence="10 11">
    <name type="scientific">Stylophora pistillata</name>
    <name type="common">Smooth cauliflower coral</name>
    <dbReference type="NCBI Taxonomy" id="50429"/>
    <lineage>
        <taxon>Eukaryota</taxon>
        <taxon>Metazoa</taxon>
        <taxon>Cnidaria</taxon>
        <taxon>Anthozoa</taxon>
        <taxon>Hexacorallia</taxon>
        <taxon>Scleractinia</taxon>
        <taxon>Astrocoeniina</taxon>
        <taxon>Pocilloporidae</taxon>
        <taxon>Stylophora</taxon>
    </lineage>
</organism>
<dbReference type="GO" id="GO:0051715">
    <property type="term" value="P:cytolysis in another organism"/>
    <property type="evidence" value="ECO:0007669"/>
    <property type="project" value="InterPro"/>
</dbReference>
<dbReference type="GO" id="GO:0046931">
    <property type="term" value="P:pore complex assembly"/>
    <property type="evidence" value="ECO:0007669"/>
    <property type="project" value="InterPro"/>
</dbReference>
<keyword evidence="5" id="KW-0800">Toxin</keyword>
<evidence type="ECO:0000313" key="11">
    <source>
        <dbReference type="Proteomes" id="UP000225706"/>
    </source>
</evidence>
<dbReference type="SUPFAM" id="SSF63724">
    <property type="entry name" value="Cytolysin/lectin"/>
    <property type="match status" value="1"/>
</dbReference>
<evidence type="ECO:0000256" key="7">
    <source>
        <dbReference type="ARBA" id="ARBA00023136"/>
    </source>
</evidence>
<dbReference type="Pfam" id="PF06369">
    <property type="entry name" value="Anemone_cytotox"/>
    <property type="match status" value="1"/>
</dbReference>
<keyword evidence="4" id="KW-1052">Target cell membrane</keyword>
<evidence type="ECO:0000256" key="3">
    <source>
        <dbReference type="ARBA" id="ARBA00008399"/>
    </source>
</evidence>
<comment type="similarity">
    <text evidence="3">Belongs to the actinoporin family. Sea anemone subfamily.</text>
</comment>
<protein>
    <submittedName>
        <fullName evidence="10">Cytolysin RTX-A</fullName>
    </submittedName>
</protein>
<evidence type="ECO:0000256" key="5">
    <source>
        <dbReference type="ARBA" id="ARBA00022656"/>
    </source>
</evidence>
<evidence type="ECO:0000256" key="1">
    <source>
        <dbReference type="ARBA" id="ARBA00004175"/>
    </source>
</evidence>
<keyword evidence="11" id="KW-1185">Reference proteome</keyword>
<dbReference type="PANTHER" id="PTHR40388">
    <property type="entry name" value="BRYOPORIN"/>
    <property type="match status" value="1"/>
</dbReference>
<dbReference type="GO" id="GO:0046930">
    <property type="term" value="C:pore complex"/>
    <property type="evidence" value="ECO:0007669"/>
    <property type="project" value="InterPro"/>
</dbReference>
<keyword evidence="9" id="KW-0166">Nematocyst</keyword>
<dbReference type="OrthoDB" id="2304600at2759"/>
<evidence type="ECO:0000256" key="9">
    <source>
        <dbReference type="ARBA" id="ARBA00023331"/>
    </source>
</evidence>
<comment type="subcellular location">
    <subcellularLocation>
        <location evidence="2">Nematocyst</location>
    </subcellularLocation>
    <subcellularLocation>
        <location evidence="1">Target cell membrane</location>
    </subcellularLocation>
</comment>
<dbReference type="AlphaFoldDB" id="A0A2B4R4W1"/>
<dbReference type="GO" id="GO:0090729">
    <property type="term" value="F:toxin activity"/>
    <property type="evidence" value="ECO:0007669"/>
    <property type="project" value="UniProtKB-KW"/>
</dbReference>
<sequence>MPPTKRGIAIGIANETPYKWSGMSPYFRSGKPGSNMIPEFVKSKEAALPDTKPTGEARGNVGVLTFFIPRDNKTVAVMFSVPFDRNLYINWWDAKVYRGKKEADHNMYSSAYYNHNPFKGEDGWHEKHLDDGYSVKGNMTSGGQCKMKTSLDDALDGKI</sequence>